<comment type="caution">
    <text evidence="5">The sequence shown here is derived from an EMBL/GenBank/DDBJ whole genome shotgun (WGS) entry which is preliminary data.</text>
</comment>
<reference evidence="5 6" key="1">
    <citation type="submission" date="2016-04" db="EMBL/GenBank/DDBJ databases">
        <title>First whole genome shotgun sequence of the bacterium Enteractinococcus sp. strain UASWS1574.</title>
        <authorList>
            <person name="Crovadore J."/>
            <person name="Chablais R."/>
            <person name="Lefort F."/>
        </authorList>
    </citation>
    <scope>NUCLEOTIDE SEQUENCE [LARGE SCALE GENOMIC DNA]</scope>
    <source>
        <strain evidence="5 6">UASWS1574</strain>
    </source>
</reference>
<evidence type="ECO:0000256" key="2">
    <source>
        <dbReference type="SAM" id="Phobius"/>
    </source>
</evidence>
<feature type="transmembrane region" description="Helical" evidence="2">
    <location>
        <begin position="233"/>
        <end position="257"/>
    </location>
</feature>
<protein>
    <recommendedName>
        <fullName evidence="7">DUF2207 domain-containing protein</fullName>
    </recommendedName>
</protein>
<keyword evidence="2" id="KW-0472">Membrane</keyword>
<feature type="domain" description="DUF2207" evidence="3">
    <location>
        <begin position="30"/>
        <end position="164"/>
    </location>
</feature>
<proteinExistence type="predicted"/>
<evidence type="ECO:0000259" key="4">
    <source>
        <dbReference type="Pfam" id="PF20990"/>
    </source>
</evidence>
<evidence type="ECO:0000256" key="1">
    <source>
        <dbReference type="SAM" id="MobiDB-lite"/>
    </source>
</evidence>
<evidence type="ECO:0000313" key="5">
    <source>
        <dbReference type="EMBL" id="OAV62516.1"/>
    </source>
</evidence>
<feature type="transmembrane region" description="Helical" evidence="2">
    <location>
        <begin position="423"/>
        <end position="444"/>
    </location>
</feature>
<dbReference type="Pfam" id="PF09972">
    <property type="entry name" value="DUF2207"/>
    <property type="match status" value="1"/>
</dbReference>
<feature type="domain" description="Predicted membrane protein YciQ-like C-terminal" evidence="4">
    <location>
        <begin position="270"/>
        <end position="517"/>
    </location>
</feature>
<sequence>MLILTLSLASTATAQEQNVEDFEYAAWNLTYDVGLDADGRAVAEVTEELHAEFPEVDQNRGIIRSLPLRYQSAPAAPENISVTDGSGAAVPFEVDNGDGFRSILIGDDDFVHGSQTYVISYTLHDVMHTTQQADEFYWDIIPSDRPQHIDEVTAQITLDAQLTAALTGSAACYVGTPEQSQACDIQRSAGEEAVFGIEEAPLPGGHGVTVAIGVEPGTVVQTPQRQENFLLDVVPLLIVIAATLIAGGGALAVMAMVRRHRHDTSQASIEYGIPRQVNPLLAGQLVGKNHDPIVATILDLAVRGVLRIEETQQTSRWSKQPETKPMLRLIDPQLVDDPQEDLLLRGMFPNLQPGETFDFPKNSKPFMQATQAVVKDSTTTAIDRGYQHKQRHAGATVAGWTAMGLLIPAVVLLMLGASRDNTAMTVTSIMLGVLCLMLSTVCVIKHRVLTPRGAALRRQLEGLEQVMRADDAARLNMMQSFTNAPHRDDDGPYVHVYDRLLPYAVQFGLQKQWTKAMANTYTHNNWPAPMWYPRLFSGGHRGAETALSSMLSSVSSAASTSSPTAGSTGGGAVGGGGGGGAAGGR</sequence>
<dbReference type="STRING" id="1837282.A6F49_06115"/>
<gene>
    <name evidence="5" type="ORF">A6F49_06115</name>
</gene>
<dbReference type="Proteomes" id="UP000078292">
    <property type="component" value="Unassembled WGS sequence"/>
</dbReference>
<dbReference type="Pfam" id="PF20990">
    <property type="entry name" value="DUF2207_C"/>
    <property type="match status" value="1"/>
</dbReference>
<dbReference type="InterPro" id="IPR018702">
    <property type="entry name" value="DUF2207"/>
</dbReference>
<accession>A0A1B7M1N9</accession>
<feature type="compositionally biased region" description="Gly residues" evidence="1">
    <location>
        <begin position="567"/>
        <end position="585"/>
    </location>
</feature>
<feature type="transmembrane region" description="Helical" evidence="2">
    <location>
        <begin position="397"/>
        <end position="417"/>
    </location>
</feature>
<dbReference type="EMBL" id="LXEY01000011">
    <property type="protein sequence ID" value="OAV62516.1"/>
    <property type="molecule type" value="Genomic_DNA"/>
</dbReference>
<name>A0A1B7M1N9_9MICC</name>
<evidence type="ECO:0008006" key="7">
    <source>
        <dbReference type="Google" id="ProtNLM"/>
    </source>
</evidence>
<feature type="compositionally biased region" description="Low complexity" evidence="1">
    <location>
        <begin position="556"/>
        <end position="566"/>
    </location>
</feature>
<keyword evidence="2" id="KW-0812">Transmembrane</keyword>
<keyword evidence="6" id="KW-1185">Reference proteome</keyword>
<feature type="region of interest" description="Disordered" evidence="1">
    <location>
        <begin position="556"/>
        <end position="585"/>
    </location>
</feature>
<dbReference type="InterPro" id="IPR048389">
    <property type="entry name" value="YciQ-like_C"/>
</dbReference>
<dbReference type="AlphaFoldDB" id="A0A1B7M1N9"/>
<keyword evidence="2" id="KW-1133">Transmembrane helix</keyword>
<organism evidence="5 6">
    <name type="scientific">Enteractinococcus helveticum</name>
    <dbReference type="NCBI Taxonomy" id="1837282"/>
    <lineage>
        <taxon>Bacteria</taxon>
        <taxon>Bacillati</taxon>
        <taxon>Actinomycetota</taxon>
        <taxon>Actinomycetes</taxon>
        <taxon>Micrococcales</taxon>
        <taxon>Micrococcaceae</taxon>
    </lineage>
</organism>
<evidence type="ECO:0000313" key="6">
    <source>
        <dbReference type="Proteomes" id="UP000078292"/>
    </source>
</evidence>
<evidence type="ECO:0000259" key="3">
    <source>
        <dbReference type="Pfam" id="PF09972"/>
    </source>
</evidence>